<protein>
    <submittedName>
        <fullName evidence="2">HMCN</fullName>
    </submittedName>
</protein>
<evidence type="ECO:0000313" key="2">
    <source>
        <dbReference type="EMBL" id="CAC5425048.1"/>
    </source>
</evidence>
<organism evidence="2 3">
    <name type="scientific">Mytilus coruscus</name>
    <name type="common">Sea mussel</name>
    <dbReference type="NCBI Taxonomy" id="42192"/>
    <lineage>
        <taxon>Eukaryota</taxon>
        <taxon>Metazoa</taxon>
        <taxon>Spiralia</taxon>
        <taxon>Lophotrochozoa</taxon>
        <taxon>Mollusca</taxon>
        <taxon>Bivalvia</taxon>
        <taxon>Autobranchia</taxon>
        <taxon>Pteriomorphia</taxon>
        <taxon>Mytilida</taxon>
        <taxon>Mytiloidea</taxon>
        <taxon>Mytilidae</taxon>
        <taxon>Mytilinae</taxon>
        <taxon>Mytilus</taxon>
    </lineage>
</organism>
<evidence type="ECO:0000313" key="3">
    <source>
        <dbReference type="Proteomes" id="UP000507470"/>
    </source>
</evidence>
<keyword evidence="3" id="KW-1185">Reference proteome</keyword>
<proteinExistence type="predicted"/>
<reference evidence="2 3" key="1">
    <citation type="submission" date="2020-06" db="EMBL/GenBank/DDBJ databases">
        <authorList>
            <person name="Li R."/>
            <person name="Bekaert M."/>
        </authorList>
    </citation>
    <scope>NUCLEOTIDE SEQUENCE [LARGE SCALE GENOMIC DNA]</scope>
    <source>
        <strain evidence="3">wild</strain>
    </source>
</reference>
<dbReference type="EMBL" id="CACVKT020010152">
    <property type="protein sequence ID" value="CAC5425048.1"/>
    <property type="molecule type" value="Genomic_DNA"/>
</dbReference>
<dbReference type="SUPFAM" id="SSF48726">
    <property type="entry name" value="Immunoglobulin"/>
    <property type="match status" value="1"/>
</dbReference>
<feature type="domain" description="Ig-like" evidence="1">
    <location>
        <begin position="201"/>
        <end position="268"/>
    </location>
</feature>
<dbReference type="PROSITE" id="PS50835">
    <property type="entry name" value="IG_LIKE"/>
    <property type="match status" value="1"/>
</dbReference>
<dbReference type="Proteomes" id="UP000507470">
    <property type="component" value="Unassembled WGS sequence"/>
</dbReference>
<dbReference type="InterPro" id="IPR007110">
    <property type="entry name" value="Ig-like_dom"/>
</dbReference>
<accession>A0A6J8EWU1</accession>
<sequence>MTYTISEGFLRLRCKIDNLKFGVLFSDPDNNEQAFCLPSYSSTLCHHHYSNSSINQNLFTNETVFTIRGQINANVNGKWICRHGNNFERATVDVKVDSITEVKGLDITANQTLPFSHGTIVEIICAVQITGRYVELAWDCVNITSAEMRVLNCSAVLSKIIYKASIVDNGSFCKCIAKSNRLLTSTSIKLNIETNFDIQLVDRMSCNIKNPVLLYCGINQSQSGFAPWIHSYNGMLIRYCRGVQNGSGSVISMNSCAWKDAGQYTCRAWIKEGSQIIWKNKTTSLIISGPPYVTKANLHWKSYLILSVRFICIPPPESIDWYMEDMLIQNHTDFKRATSPKIVSLDSYGNEIGVDGYVATITLQNAKWTTSYEIAHVVIENMLGNITHLYNLKTGQEDITAGSIYYAAPGSNNHPNVYNDIQNQTEEENNGNNDHQYFEIENVQVDTDKDSNGSRFSLSQSHYIDVDII</sequence>
<dbReference type="AlphaFoldDB" id="A0A6J8EWU1"/>
<evidence type="ECO:0000259" key="1">
    <source>
        <dbReference type="PROSITE" id="PS50835"/>
    </source>
</evidence>
<name>A0A6J8EWU1_MYTCO</name>
<gene>
    <name evidence="2" type="ORF">MCOR_56898</name>
</gene>
<dbReference type="InterPro" id="IPR036179">
    <property type="entry name" value="Ig-like_dom_sf"/>
</dbReference>